<name>A0A3S0J9G3_9BACT</name>
<gene>
    <name evidence="1" type="ORF">EJV47_15550</name>
</gene>
<dbReference type="RefSeq" id="WP_126694079.1">
    <property type="nucleotide sequence ID" value="NZ_RXOF01000008.1"/>
</dbReference>
<dbReference type="OrthoDB" id="1094983at2"/>
<evidence type="ECO:0000313" key="1">
    <source>
        <dbReference type="EMBL" id="RTQ49003.1"/>
    </source>
</evidence>
<organism evidence="1 2">
    <name type="scientific">Hymenobacter gummosus</name>
    <dbReference type="NCBI Taxonomy" id="1776032"/>
    <lineage>
        <taxon>Bacteria</taxon>
        <taxon>Pseudomonadati</taxon>
        <taxon>Bacteroidota</taxon>
        <taxon>Cytophagia</taxon>
        <taxon>Cytophagales</taxon>
        <taxon>Hymenobacteraceae</taxon>
        <taxon>Hymenobacter</taxon>
    </lineage>
</organism>
<dbReference type="Proteomes" id="UP000282184">
    <property type="component" value="Unassembled WGS sequence"/>
</dbReference>
<comment type="caution">
    <text evidence="1">The sequence shown here is derived from an EMBL/GenBank/DDBJ whole genome shotgun (WGS) entry which is preliminary data.</text>
</comment>
<protein>
    <submittedName>
        <fullName evidence="1">Uncharacterized protein</fullName>
    </submittedName>
</protein>
<reference evidence="1 2" key="1">
    <citation type="submission" date="2018-12" db="EMBL/GenBank/DDBJ databases">
        <title>Hymenobacter gummosus sp. nov., isolated from a spring.</title>
        <authorList>
            <person name="Nie L."/>
        </authorList>
    </citation>
    <scope>NUCLEOTIDE SEQUENCE [LARGE SCALE GENOMIC DNA]</scope>
    <source>
        <strain evidence="1 2">KCTC 52166</strain>
    </source>
</reference>
<accession>A0A3S0J9G3</accession>
<sequence>MADSSALPAGLAAPVPIYVTPYYSSEGPEINVGPLSAALQHATADTILPIAEGLRPALAYQPATTLFVLALRLFDLGQRDEGLYWFYQAQYRARLLHRLLDPAQVGQMFDPAFELNSAHGAFMELAGPYFNGYAGCSQPRWLGTIERVRQDNPSPPDFALIYPGRPLLPAEQWPALNQEVNDGLGQLAEMLRAGWDDMQAQRRANGTHQQFCAD</sequence>
<dbReference type="EMBL" id="RXOF01000008">
    <property type="protein sequence ID" value="RTQ49003.1"/>
    <property type="molecule type" value="Genomic_DNA"/>
</dbReference>
<dbReference type="AlphaFoldDB" id="A0A3S0J9G3"/>
<keyword evidence="2" id="KW-1185">Reference proteome</keyword>
<proteinExistence type="predicted"/>
<evidence type="ECO:0000313" key="2">
    <source>
        <dbReference type="Proteomes" id="UP000282184"/>
    </source>
</evidence>